<dbReference type="AlphaFoldDB" id="A0A1R2AME7"/>
<protein>
    <submittedName>
        <fullName evidence="1">Uncharacterized protein</fullName>
    </submittedName>
</protein>
<dbReference type="Proteomes" id="UP000187209">
    <property type="component" value="Unassembled WGS sequence"/>
</dbReference>
<evidence type="ECO:0000313" key="2">
    <source>
        <dbReference type="Proteomes" id="UP000187209"/>
    </source>
</evidence>
<comment type="caution">
    <text evidence="1">The sequence shown here is derived from an EMBL/GenBank/DDBJ whole genome shotgun (WGS) entry which is preliminary data.</text>
</comment>
<evidence type="ECO:0000313" key="1">
    <source>
        <dbReference type="EMBL" id="OMJ65580.1"/>
    </source>
</evidence>
<organism evidence="1 2">
    <name type="scientific">Stentor coeruleus</name>
    <dbReference type="NCBI Taxonomy" id="5963"/>
    <lineage>
        <taxon>Eukaryota</taxon>
        <taxon>Sar</taxon>
        <taxon>Alveolata</taxon>
        <taxon>Ciliophora</taxon>
        <taxon>Postciliodesmatophora</taxon>
        <taxon>Heterotrichea</taxon>
        <taxon>Heterotrichida</taxon>
        <taxon>Stentoridae</taxon>
        <taxon>Stentor</taxon>
    </lineage>
</organism>
<sequence length="431" mass="51734">MEIYFSELPKKKHRRPRLSLDDEILNPECKVKTPIRRSTLQITTDVVLPEFSAPAISLCKLLNYLLRKPYKYSFNIVHTYALEKKMLETPRSRNSAKNLFERRSLMIDAVKSMVWTGRFNQLQRPLWRWKFQCGPKKLKQAQSFRRNLRSALRILWNRFVNYRVYDIQKAIAQWKRLVKLAYKAVNQKINLTKYRLGLNFMKRFVVSVHKKHFIEVEKVSRLLDKKYLGRLFDVISESLRRAMKKSWDMWASNLEYYYEEYEEEVLNKAEIVIHHFHVTKKPCVTYFYHDFYSYDPAFQAVFRNLNHFMKRKIRLAFKEWTGILIKKPSILSLGSFTTDCSIDYQSFKVPKDNTAKLQSIVTELTLINEKMNEMPKLVLTKWAEATNIRNLKINRIRLTISKNQKKNEDLRYGFMKMCYNLANFPEFTDLF</sequence>
<name>A0A1R2AME7_9CILI</name>
<keyword evidence="2" id="KW-1185">Reference proteome</keyword>
<proteinExistence type="predicted"/>
<dbReference type="EMBL" id="MPUH01002049">
    <property type="protein sequence ID" value="OMJ65580.1"/>
    <property type="molecule type" value="Genomic_DNA"/>
</dbReference>
<accession>A0A1R2AME7</accession>
<reference evidence="1 2" key="1">
    <citation type="submission" date="2016-11" db="EMBL/GenBank/DDBJ databases">
        <title>The macronuclear genome of Stentor coeruleus: a giant cell with tiny introns.</title>
        <authorList>
            <person name="Slabodnick M."/>
            <person name="Ruby J.G."/>
            <person name="Reiff S.B."/>
            <person name="Swart E.C."/>
            <person name="Gosai S."/>
            <person name="Prabakaran S."/>
            <person name="Witkowska E."/>
            <person name="Larue G.E."/>
            <person name="Fisher S."/>
            <person name="Freeman R.M."/>
            <person name="Gunawardena J."/>
            <person name="Chu W."/>
            <person name="Stover N.A."/>
            <person name="Gregory B.D."/>
            <person name="Nowacki M."/>
            <person name="Derisi J."/>
            <person name="Roy S.W."/>
            <person name="Marshall W.F."/>
            <person name="Sood P."/>
        </authorList>
    </citation>
    <scope>NUCLEOTIDE SEQUENCE [LARGE SCALE GENOMIC DNA]</scope>
    <source>
        <strain evidence="1">WM001</strain>
    </source>
</reference>
<gene>
    <name evidence="1" type="ORF">SteCoe_37959</name>
</gene>